<feature type="region of interest" description="Disordered" evidence="8">
    <location>
        <begin position="660"/>
        <end position="734"/>
    </location>
</feature>
<dbReference type="InterPro" id="IPR034852">
    <property type="entry name" value="PB1_Nbr1"/>
</dbReference>
<dbReference type="InterPro" id="IPR000270">
    <property type="entry name" value="PB1_dom"/>
</dbReference>
<evidence type="ECO:0000256" key="5">
    <source>
        <dbReference type="ARBA" id="ARBA00022833"/>
    </source>
</evidence>
<feature type="region of interest" description="Disordered" evidence="8">
    <location>
        <begin position="859"/>
        <end position="886"/>
    </location>
</feature>
<evidence type="ECO:0000256" key="8">
    <source>
        <dbReference type="SAM" id="MobiDB-lite"/>
    </source>
</evidence>
<dbReference type="PANTHER" id="PTHR20930:SF2">
    <property type="entry name" value="NEXT TO BRCA1 GENE 1 PROTEIN"/>
    <property type="match status" value="1"/>
</dbReference>
<proteinExistence type="predicted"/>
<feature type="region of interest" description="Disordered" evidence="8">
    <location>
        <begin position="748"/>
        <end position="795"/>
    </location>
</feature>
<keyword evidence="5" id="KW-0862">Zinc</keyword>
<dbReference type="InterPro" id="IPR032350">
    <property type="entry name" value="Nbr1_FW"/>
</dbReference>
<dbReference type="InterPro" id="IPR013783">
    <property type="entry name" value="Ig-like_fold"/>
</dbReference>
<evidence type="ECO:0000256" key="6">
    <source>
        <dbReference type="PROSITE-ProRule" id="PRU00228"/>
    </source>
</evidence>
<dbReference type="PROSITE" id="PS50135">
    <property type="entry name" value="ZF_ZZ_2"/>
    <property type="match status" value="1"/>
</dbReference>
<keyword evidence="7" id="KW-0175">Coiled coil</keyword>
<evidence type="ECO:0000256" key="4">
    <source>
        <dbReference type="ARBA" id="ARBA00022771"/>
    </source>
</evidence>
<dbReference type="InterPro" id="IPR009060">
    <property type="entry name" value="UBA-like_sf"/>
</dbReference>
<dbReference type="InterPro" id="IPR043145">
    <property type="entry name" value="Znf_ZZ_sf"/>
</dbReference>
<sequence>MGRSGATTGRRGGPITCEEGLLRGESRGVCQVGASQRLRGGRRRTERFVLDRQAAVAAAALWPRPLQDRLRATDYVKEEEALVGGVWSCRMDPPVKLNVTFQGDTQSFLVSDSANTTWADVEAMVKVSFDLNDIQIKYLDEDHDEVSVNTAEEYEEALKNAVKQGNQLQMNVYELSIPPSMFSQQALKKSERLPISKDGRKPLSHYSVLARTLAEDKVTEKEKERKQSGQHLSEAPPEWFTSYLEKFREQVVQETVETLEQKLSEKLLFSNQLPSSLSSSTHQAPVSPPVQSNPFDWLLSCSNCQASIVGIRYQCSVCPSYSICELCEAGIYAHDPNHVLLKLRRPVLCISESYNLGQFSPRLATLEQVRLQKQMDKRFLKAEKQRLRAEKKQRKAEVRELKKQLKLHRKIHLWNSAHALDNTSLTASKTENLQSSTLLPLQGCPVIVPTLSAAFVDENLPDGTRLQPRTTFTKYWRMRNTGNMEWDSDTKLKFMWGNLTLLSSEKKDVGVPYLLPGQVGVVSVEFVTPAVEGTYTSHWRLSHRGEQFGPRVWCSIVVDTSYSSADCSDNCKLVSTFCQKGRSLCKEEERLSKFKAEALQAVDSAMQGGLVSRAVPPNVKSILSAREFYIPSVDLLTAQDLLSFELLDINIVQELEQVPRNTPVDTSPDMSVLLHDSSPLDNTSLDQKREEKEERTCQPLPASDNCSCPTDGQVGKGKTENSANQEEAEEDMSGSQFVCETVIRSLTLDAAPDHRPPQRKKSLQGSLQDTIHYSTKTKDIINPVSTPEEPKSSNQGMEIARELEFEKLSVHDGEESKDGEAEDDAKDEVCSQTSSTSSEDYIIILPECFDTSRPLGDSMYSSALSQPSLEKTAEAPANPEGESQLPVQSINDILTTSQTLDEVPLTPQIVEPQPTRFLAPSQNISIQASNREETPLIPDQMGEEVQGGDIPEPPPTGNEKVTQTYPEFSRHTQGNSLAGGLVKGALSVAASAYKALFAGPPALDQALPVTTEDHMANFLANLNEMGFCDRHLNLRLLRKHNCDMAQVVTELLQLSHSDWYENQY</sequence>
<feature type="coiled-coil region" evidence="7">
    <location>
        <begin position="370"/>
        <end position="411"/>
    </location>
</feature>
<comment type="subcellular location">
    <subcellularLocation>
        <location evidence="1">Cytoplasm</location>
        <location evidence="1">Myofibril</location>
        <location evidence="1">Sarcomere</location>
    </subcellularLocation>
    <subcellularLocation>
        <location evidence="2">Cytoplasmic vesicle</location>
        <location evidence="2">Autophagosome</location>
    </subcellularLocation>
</comment>
<evidence type="ECO:0000256" key="1">
    <source>
        <dbReference type="ARBA" id="ARBA00004204"/>
    </source>
</evidence>
<reference evidence="11 12" key="1">
    <citation type="journal article" date="2022" name="Gigascience">
        <title>A chromosome-level genome assembly and annotation of the desert horned lizard, Phrynosoma platyrhinos, provides insight into chromosomal rearrangements among reptiles.</title>
        <authorList>
            <person name="Koochekian N."/>
            <person name="Ascanio A."/>
            <person name="Farleigh K."/>
            <person name="Card D.C."/>
            <person name="Schield D.R."/>
            <person name="Castoe T.A."/>
            <person name="Jezkova T."/>
        </authorList>
    </citation>
    <scope>NUCLEOTIDE SEQUENCE [LARGE SCALE GENOMIC DNA]</scope>
    <source>
        <strain evidence="11">NK-2021</strain>
    </source>
</reference>
<dbReference type="PROSITE" id="PS51745">
    <property type="entry name" value="PB1"/>
    <property type="match status" value="1"/>
</dbReference>
<gene>
    <name evidence="11" type="ORF">JD844_002322</name>
</gene>
<dbReference type="Pfam" id="PF16158">
    <property type="entry name" value="N_BRCA1_IG"/>
    <property type="match status" value="1"/>
</dbReference>
<dbReference type="Gene3D" id="3.10.20.90">
    <property type="entry name" value="Phosphatidylinositol 3-kinase Catalytic Subunit, Chain A, domain 1"/>
    <property type="match status" value="1"/>
</dbReference>
<dbReference type="Gene3D" id="2.60.40.10">
    <property type="entry name" value="Immunoglobulins"/>
    <property type="match status" value="1"/>
</dbReference>
<dbReference type="EMBL" id="JAIPUX010000521">
    <property type="protein sequence ID" value="KAH0626979.1"/>
    <property type="molecule type" value="Genomic_DNA"/>
</dbReference>
<dbReference type="Pfam" id="PF00564">
    <property type="entry name" value="PB1"/>
    <property type="match status" value="1"/>
</dbReference>
<feature type="compositionally biased region" description="Polar residues" evidence="8">
    <location>
        <begin position="660"/>
        <end position="669"/>
    </location>
</feature>
<keyword evidence="3" id="KW-0479">Metal-binding</keyword>
<name>A0ABQ7TBD2_PHRPL</name>
<evidence type="ECO:0000313" key="12">
    <source>
        <dbReference type="Proteomes" id="UP000826234"/>
    </source>
</evidence>
<evidence type="ECO:0000256" key="3">
    <source>
        <dbReference type="ARBA" id="ARBA00022723"/>
    </source>
</evidence>
<dbReference type="SMART" id="SM00291">
    <property type="entry name" value="ZnF_ZZ"/>
    <property type="match status" value="1"/>
</dbReference>
<dbReference type="CDD" id="cd02340">
    <property type="entry name" value="ZZ_NBR1_like"/>
    <property type="match status" value="1"/>
</dbReference>
<dbReference type="InterPro" id="IPR053793">
    <property type="entry name" value="PB1-like"/>
</dbReference>
<protein>
    <recommendedName>
        <fullName evidence="13">Next to BRCA1 gene 1 protein</fullName>
    </recommendedName>
</protein>
<feature type="domain" description="PB1" evidence="10">
    <location>
        <begin position="94"/>
        <end position="175"/>
    </location>
</feature>
<evidence type="ECO:0000313" key="11">
    <source>
        <dbReference type="EMBL" id="KAH0626979.1"/>
    </source>
</evidence>
<comment type="caution">
    <text evidence="11">The sequence shown here is derived from an EMBL/GenBank/DDBJ whole genome shotgun (WGS) entry which is preliminary data.</text>
</comment>
<dbReference type="SUPFAM" id="SSF54277">
    <property type="entry name" value="CAD &amp; PB1 domains"/>
    <property type="match status" value="1"/>
</dbReference>
<dbReference type="CDD" id="cd06396">
    <property type="entry name" value="PB1_NBR1"/>
    <property type="match status" value="1"/>
</dbReference>
<feature type="compositionally biased region" description="Polar residues" evidence="8">
    <location>
        <begin position="859"/>
        <end position="869"/>
    </location>
</feature>
<feature type="compositionally biased region" description="Basic and acidic residues" evidence="8">
    <location>
        <begin position="686"/>
        <end position="696"/>
    </location>
</feature>
<dbReference type="CDD" id="cd14319">
    <property type="entry name" value="UBA_NBR1"/>
    <property type="match status" value="1"/>
</dbReference>
<feature type="compositionally biased region" description="Polar residues" evidence="8">
    <location>
        <begin position="763"/>
        <end position="774"/>
    </location>
</feature>
<evidence type="ECO:0000259" key="9">
    <source>
        <dbReference type="PROSITE" id="PS50135"/>
    </source>
</evidence>
<dbReference type="SUPFAM" id="SSF57850">
    <property type="entry name" value="RING/U-box"/>
    <property type="match status" value="1"/>
</dbReference>
<dbReference type="InterPro" id="IPR000433">
    <property type="entry name" value="Znf_ZZ"/>
</dbReference>
<dbReference type="Proteomes" id="UP000826234">
    <property type="component" value="Unassembled WGS sequence"/>
</dbReference>
<dbReference type="Gene3D" id="1.10.8.10">
    <property type="entry name" value="DNA helicase RuvA subunit, C-terminal domain"/>
    <property type="match status" value="1"/>
</dbReference>
<dbReference type="SUPFAM" id="SSF46934">
    <property type="entry name" value="UBA-like"/>
    <property type="match status" value="1"/>
</dbReference>
<dbReference type="SMART" id="SM00666">
    <property type="entry name" value="PB1"/>
    <property type="match status" value="1"/>
</dbReference>
<feature type="compositionally biased region" description="Basic and acidic residues" evidence="8">
    <location>
        <begin position="807"/>
        <end position="819"/>
    </location>
</feature>
<organism evidence="11 12">
    <name type="scientific">Phrynosoma platyrhinos</name>
    <name type="common">Desert horned lizard</name>
    <dbReference type="NCBI Taxonomy" id="52577"/>
    <lineage>
        <taxon>Eukaryota</taxon>
        <taxon>Metazoa</taxon>
        <taxon>Chordata</taxon>
        <taxon>Craniata</taxon>
        <taxon>Vertebrata</taxon>
        <taxon>Euteleostomi</taxon>
        <taxon>Lepidosauria</taxon>
        <taxon>Squamata</taxon>
        <taxon>Bifurcata</taxon>
        <taxon>Unidentata</taxon>
        <taxon>Episquamata</taxon>
        <taxon>Toxicofera</taxon>
        <taxon>Iguania</taxon>
        <taxon>Phrynosomatidae</taxon>
        <taxon>Phrynosomatinae</taxon>
        <taxon>Phrynosoma</taxon>
    </lineage>
</organism>
<keyword evidence="12" id="KW-1185">Reference proteome</keyword>
<evidence type="ECO:0008006" key="13">
    <source>
        <dbReference type="Google" id="ProtNLM"/>
    </source>
</evidence>
<dbReference type="PROSITE" id="PS01357">
    <property type="entry name" value="ZF_ZZ_1"/>
    <property type="match status" value="1"/>
</dbReference>
<dbReference type="PANTHER" id="PTHR20930">
    <property type="entry name" value="OVARIAN CARCINOMA ANTIGEN CA125-RELATED"/>
    <property type="match status" value="1"/>
</dbReference>
<dbReference type="CDD" id="cd14947">
    <property type="entry name" value="NBR1_like"/>
    <property type="match status" value="1"/>
</dbReference>
<evidence type="ECO:0000259" key="10">
    <source>
        <dbReference type="PROSITE" id="PS51745"/>
    </source>
</evidence>
<dbReference type="Gene3D" id="3.30.60.90">
    <property type="match status" value="1"/>
</dbReference>
<feature type="domain" description="ZZ-type" evidence="9">
    <location>
        <begin position="296"/>
        <end position="348"/>
    </location>
</feature>
<evidence type="ECO:0000256" key="7">
    <source>
        <dbReference type="SAM" id="Coils"/>
    </source>
</evidence>
<accession>A0ABQ7TBD2</accession>
<keyword evidence="4 6" id="KW-0863">Zinc-finger</keyword>
<feature type="region of interest" description="Disordered" evidence="8">
    <location>
        <begin position="807"/>
        <end position="833"/>
    </location>
</feature>
<evidence type="ECO:0000256" key="2">
    <source>
        <dbReference type="ARBA" id="ARBA00004419"/>
    </source>
</evidence>